<accession>A0A9Q0RW27</accession>
<keyword evidence="2" id="KW-1185">Reference proteome</keyword>
<name>A0A9Q0RW27_9DIPT</name>
<sequence length="153" mass="17399">SRSKCLPKLETNSLYGANQTYLVNQPAQTANIETIKTNSLKENHQSILNTTATTTYTTIAPINYQEQPDHCYLELTNYPNMIYSDMSKGNVFRVFLPLESEFPAETVSTTRVIGEELNTPLCFGFVTIKNMQLMSSQPTIDRQPDYWMDRTGI</sequence>
<evidence type="ECO:0000313" key="1">
    <source>
        <dbReference type="EMBL" id="KAJ6634526.1"/>
    </source>
</evidence>
<evidence type="ECO:0000313" key="2">
    <source>
        <dbReference type="Proteomes" id="UP001151699"/>
    </source>
</evidence>
<organism evidence="1 2">
    <name type="scientific">Pseudolycoriella hygida</name>
    <dbReference type="NCBI Taxonomy" id="35572"/>
    <lineage>
        <taxon>Eukaryota</taxon>
        <taxon>Metazoa</taxon>
        <taxon>Ecdysozoa</taxon>
        <taxon>Arthropoda</taxon>
        <taxon>Hexapoda</taxon>
        <taxon>Insecta</taxon>
        <taxon>Pterygota</taxon>
        <taxon>Neoptera</taxon>
        <taxon>Endopterygota</taxon>
        <taxon>Diptera</taxon>
        <taxon>Nematocera</taxon>
        <taxon>Sciaroidea</taxon>
        <taxon>Sciaridae</taxon>
        <taxon>Pseudolycoriella</taxon>
    </lineage>
</organism>
<gene>
    <name evidence="1" type="ORF">Bhyg_17857</name>
</gene>
<feature type="non-terminal residue" evidence="1">
    <location>
        <position position="1"/>
    </location>
</feature>
<reference evidence="1" key="1">
    <citation type="submission" date="2022-07" db="EMBL/GenBank/DDBJ databases">
        <authorList>
            <person name="Trinca V."/>
            <person name="Uliana J.V.C."/>
            <person name="Torres T.T."/>
            <person name="Ward R.J."/>
            <person name="Monesi N."/>
        </authorList>
    </citation>
    <scope>NUCLEOTIDE SEQUENCE</scope>
    <source>
        <strain evidence="1">HSMRA1968</strain>
        <tissue evidence="1">Whole embryos</tissue>
    </source>
</reference>
<protein>
    <submittedName>
        <fullName evidence="1">Uncharacterized protein</fullName>
    </submittedName>
</protein>
<dbReference type="AlphaFoldDB" id="A0A9Q0RW27"/>
<comment type="caution">
    <text evidence="1">The sequence shown here is derived from an EMBL/GenBank/DDBJ whole genome shotgun (WGS) entry which is preliminary data.</text>
</comment>
<dbReference type="Proteomes" id="UP001151699">
    <property type="component" value="Unassembled WGS sequence"/>
</dbReference>
<dbReference type="EMBL" id="WJQU01000019">
    <property type="protein sequence ID" value="KAJ6634526.1"/>
    <property type="molecule type" value="Genomic_DNA"/>
</dbReference>
<proteinExistence type="predicted"/>